<keyword evidence="13" id="KW-1185">Reference proteome</keyword>
<evidence type="ECO:0000256" key="10">
    <source>
        <dbReference type="HAMAP-Rule" id="MF_01405"/>
    </source>
</evidence>
<feature type="binding site" evidence="10">
    <location>
        <begin position="186"/>
        <end position="187"/>
    </location>
    <ligand>
        <name>substrate</name>
    </ligand>
</feature>
<evidence type="ECO:0000256" key="4">
    <source>
        <dbReference type="ARBA" id="ARBA00022741"/>
    </source>
</evidence>
<dbReference type="AlphaFoldDB" id="A0A8J3GEV1"/>
<dbReference type="EC" id="3.6.1.66" evidence="10"/>
<comment type="cofactor">
    <cofactor evidence="10">
        <name>Mg(2+)</name>
        <dbReference type="ChEBI" id="CHEBI:18420"/>
    </cofactor>
    <text evidence="10">Binds 1 Mg(2+) ion per subunit.</text>
</comment>
<comment type="function">
    <text evidence="10">Pyrophosphatase that catalyzes the hydrolysis of nucleoside triphosphates to their monophosphate derivatives, with a high preference for the non-canonical purine nucleotides XTP (xanthosine triphosphate), dITP (deoxyinosine triphosphate) and ITP. Seems to function as a house-cleaning enzyme that removes non-canonical purine nucleotides from the nucleotide pool, thus preventing their incorporation into DNA/RNA and avoiding chromosomal lesions.</text>
</comment>
<dbReference type="PANTHER" id="PTHR11067">
    <property type="entry name" value="INOSINE TRIPHOSPHATE PYROPHOSPHATASE/HAM1 PROTEIN"/>
    <property type="match status" value="1"/>
</dbReference>
<evidence type="ECO:0000313" key="13">
    <source>
        <dbReference type="Proteomes" id="UP000642829"/>
    </source>
</evidence>
<dbReference type="RefSeq" id="WP_189517092.1">
    <property type="nucleotide sequence ID" value="NZ_BMXG01000027.1"/>
</dbReference>
<dbReference type="InterPro" id="IPR029001">
    <property type="entry name" value="ITPase-like_fam"/>
</dbReference>
<feature type="binding site" evidence="10">
    <location>
        <begin position="158"/>
        <end position="161"/>
    </location>
    <ligand>
        <name>substrate</name>
    </ligand>
</feature>
<feature type="binding site" evidence="10">
    <location>
        <position position="181"/>
    </location>
    <ligand>
        <name>substrate</name>
    </ligand>
</feature>
<dbReference type="GO" id="GO:0009117">
    <property type="term" value="P:nucleotide metabolic process"/>
    <property type="evidence" value="ECO:0007669"/>
    <property type="project" value="UniProtKB-KW"/>
</dbReference>
<keyword evidence="6 10" id="KW-0460">Magnesium</keyword>
<dbReference type="GO" id="GO:0005829">
    <property type="term" value="C:cytosol"/>
    <property type="evidence" value="ECO:0007669"/>
    <property type="project" value="TreeGrafter"/>
</dbReference>
<comment type="catalytic activity">
    <reaction evidence="10">
        <text>ITP + H2O = IMP + diphosphate + H(+)</text>
        <dbReference type="Rhea" id="RHEA:29399"/>
        <dbReference type="ChEBI" id="CHEBI:15377"/>
        <dbReference type="ChEBI" id="CHEBI:15378"/>
        <dbReference type="ChEBI" id="CHEBI:33019"/>
        <dbReference type="ChEBI" id="CHEBI:58053"/>
        <dbReference type="ChEBI" id="CHEBI:61402"/>
        <dbReference type="EC" id="3.6.1.66"/>
    </reaction>
</comment>
<dbReference type="Gene3D" id="3.90.950.10">
    <property type="match status" value="1"/>
</dbReference>
<dbReference type="NCBIfam" id="TIGR00042">
    <property type="entry name" value="RdgB/HAM1 family non-canonical purine NTP pyrophosphatase"/>
    <property type="match status" value="1"/>
</dbReference>
<dbReference type="GO" id="GO:0035870">
    <property type="term" value="F:dITP diphosphatase activity"/>
    <property type="evidence" value="ECO:0007669"/>
    <property type="project" value="UniProtKB-UniRule"/>
</dbReference>
<dbReference type="Proteomes" id="UP000642829">
    <property type="component" value="Unassembled WGS sequence"/>
</dbReference>
<protein>
    <recommendedName>
        <fullName evidence="10">dITP/XTP pyrophosphatase</fullName>
        <ecNumber evidence="10">3.6.1.66</ecNumber>
    </recommendedName>
    <alternativeName>
        <fullName evidence="10">Non-canonical purine NTP pyrophosphatase</fullName>
    </alternativeName>
    <alternativeName>
        <fullName evidence="10">Non-standard purine NTP pyrophosphatase</fullName>
    </alternativeName>
    <alternativeName>
        <fullName evidence="10">Nucleoside-triphosphate diphosphatase</fullName>
    </alternativeName>
    <alternativeName>
        <fullName evidence="10">Nucleoside-triphosphate pyrophosphatase</fullName>
        <shortName evidence="10">NTPase</shortName>
    </alternativeName>
</protein>
<comment type="catalytic activity">
    <reaction evidence="9 10">
        <text>XTP + H2O = XMP + diphosphate + H(+)</text>
        <dbReference type="Rhea" id="RHEA:28610"/>
        <dbReference type="ChEBI" id="CHEBI:15377"/>
        <dbReference type="ChEBI" id="CHEBI:15378"/>
        <dbReference type="ChEBI" id="CHEBI:33019"/>
        <dbReference type="ChEBI" id="CHEBI:57464"/>
        <dbReference type="ChEBI" id="CHEBI:61314"/>
        <dbReference type="EC" id="3.6.1.66"/>
    </reaction>
</comment>
<dbReference type="InterPro" id="IPR002637">
    <property type="entry name" value="RdgB/HAM1"/>
</dbReference>
<evidence type="ECO:0000256" key="1">
    <source>
        <dbReference type="ARBA" id="ARBA00008023"/>
    </source>
</evidence>
<reference evidence="12" key="2">
    <citation type="submission" date="2020-09" db="EMBL/GenBank/DDBJ databases">
        <authorList>
            <person name="Sun Q."/>
            <person name="Kim S."/>
        </authorList>
    </citation>
    <scope>NUCLEOTIDE SEQUENCE</scope>
    <source>
        <strain evidence="12">KCTC 12870</strain>
    </source>
</reference>
<evidence type="ECO:0000256" key="9">
    <source>
        <dbReference type="ARBA" id="ARBA00052017"/>
    </source>
</evidence>
<evidence type="ECO:0000313" key="12">
    <source>
        <dbReference type="EMBL" id="GHC12090.1"/>
    </source>
</evidence>
<comment type="similarity">
    <text evidence="1 10 11">Belongs to the HAM1 NTPase family.</text>
</comment>
<dbReference type="HAMAP" id="MF_01405">
    <property type="entry name" value="Non_canon_purine_NTPase"/>
    <property type="match status" value="1"/>
</dbReference>
<dbReference type="PANTHER" id="PTHR11067:SF9">
    <property type="entry name" value="INOSINE TRIPHOSPHATE PYROPHOSPHATASE"/>
    <property type="match status" value="1"/>
</dbReference>
<keyword evidence="7 10" id="KW-0546">Nucleotide metabolism</keyword>
<name>A0A8J3GEV1_9BACT</name>
<dbReference type="GO" id="GO:0017111">
    <property type="term" value="F:ribonucleoside triphosphate phosphatase activity"/>
    <property type="evidence" value="ECO:0007669"/>
    <property type="project" value="InterPro"/>
</dbReference>
<dbReference type="InterPro" id="IPR020922">
    <property type="entry name" value="dITP/XTP_pyrophosphatase"/>
</dbReference>
<feature type="binding site" evidence="10">
    <location>
        <position position="45"/>
    </location>
    <ligand>
        <name>Mg(2+)</name>
        <dbReference type="ChEBI" id="CHEBI:18420"/>
    </ligand>
</feature>
<evidence type="ECO:0000256" key="11">
    <source>
        <dbReference type="RuleBase" id="RU003781"/>
    </source>
</evidence>
<keyword evidence="5 10" id="KW-0378">Hydrolase</keyword>
<dbReference type="SUPFAM" id="SSF52972">
    <property type="entry name" value="ITPase-like"/>
    <property type="match status" value="1"/>
</dbReference>
<gene>
    <name evidence="12" type="ORF">GCM10007047_31880</name>
</gene>
<comment type="caution">
    <text evidence="12">The sequence shown here is derived from an EMBL/GenBank/DDBJ whole genome shotgun (WGS) entry which is preliminary data.</text>
</comment>
<proteinExistence type="inferred from homology"/>
<dbReference type="GO" id="GO:0036222">
    <property type="term" value="F:XTP diphosphatase activity"/>
    <property type="evidence" value="ECO:0007669"/>
    <property type="project" value="UniProtKB-UniRule"/>
</dbReference>
<evidence type="ECO:0000256" key="3">
    <source>
        <dbReference type="ARBA" id="ARBA00022723"/>
    </source>
</evidence>
<evidence type="ECO:0000256" key="5">
    <source>
        <dbReference type="ARBA" id="ARBA00022801"/>
    </source>
</evidence>
<evidence type="ECO:0000256" key="7">
    <source>
        <dbReference type="ARBA" id="ARBA00023080"/>
    </source>
</evidence>
<feature type="binding site" evidence="10">
    <location>
        <begin position="10"/>
        <end position="15"/>
    </location>
    <ligand>
        <name>substrate</name>
    </ligand>
</feature>
<dbReference type="GO" id="GO:0036220">
    <property type="term" value="F:ITP diphosphatase activity"/>
    <property type="evidence" value="ECO:0007669"/>
    <property type="project" value="UniProtKB-UniRule"/>
</dbReference>
<evidence type="ECO:0000256" key="8">
    <source>
        <dbReference type="ARBA" id="ARBA00051875"/>
    </source>
</evidence>
<comment type="catalytic activity">
    <reaction evidence="8 10">
        <text>dITP + H2O = dIMP + diphosphate + H(+)</text>
        <dbReference type="Rhea" id="RHEA:28342"/>
        <dbReference type="ChEBI" id="CHEBI:15377"/>
        <dbReference type="ChEBI" id="CHEBI:15378"/>
        <dbReference type="ChEBI" id="CHEBI:33019"/>
        <dbReference type="ChEBI" id="CHEBI:61194"/>
        <dbReference type="ChEBI" id="CHEBI:61382"/>
        <dbReference type="EC" id="3.6.1.66"/>
    </reaction>
</comment>
<sequence>MSTPRIVVATGNAHKTGEIAAALQRAGLSIEVVSAKAVGGMPEVDETGQTFAANARLKAEALRLKATPGDWVLADDSGLEVDALDGAPGIYSARYAGPDATDADNMAKLLDALQGRAPHERGARFACCLVLLGTGFDQTFTGHCPGQILEQPIGDAGFGYDPLFAPDGYEESFAQLGAVVKDRISHRAHACQLLATWLRERALTPRG</sequence>
<dbReference type="Pfam" id="PF01725">
    <property type="entry name" value="Ham1p_like"/>
    <property type="match status" value="1"/>
</dbReference>
<accession>A0A8J3GEV1</accession>
<dbReference type="FunFam" id="3.90.950.10:FF:000001">
    <property type="entry name" value="dITP/XTP pyrophosphatase"/>
    <property type="match status" value="1"/>
</dbReference>
<dbReference type="CDD" id="cd00515">
    <property type="entry name" value="HAM1"/>
    <property type="match status" value="1"/>
</dbReference>
<organism evidence="12 13">
    <name type="scientific">Cerasicoccus arenae</name>
    <dbReference type="NCBI Taxonomy" id="424488"/>
    <lineage>
        <taxon>Bacteria</taxon>
        <taxon>Pseudomonadati</taxon>
        <taxon>Verrucomicrobiota</taxon>
        <taxon>Opitutia</taxon>
        <taxon>Puniceicoccales</taxon>
        <taxon>Cerasicoccaceae</taxon>
        <taxon>Cerasicoccus</taxon>
    </lineage>
</organism>
<comment type="subunit">
    <text evidence="2 10">Homodimer.</text>
</comment>
<evidence type="ECO:0000256" key="6">
    <source>
        <dbReference type="ARBA" id="ARBA00022842"/>
    </source>
</evidence>
<feature type="active site" description="Proton acceptor" evidence="10">
    <location>
        <position position="76"/>
    </location>
</feature>
<keyword evidence="4 10" id="KW-0547">Nucleotide-binding</keyword>
<keyword evidence="3 10" id="KW-0479">Metal-binding</keyword>
<dbReference type="GO" id="GO:0046872">
    <property type="term" value="F:metal ion binding"/>
    <property type="evidence" value="ECO:0007669"/>
    <property type="project" value="UniProtKB-KW"/>
</dbReference>
<reference evidence="12" key="1">
    <citation type="journal article" date="2014" name="Int. J. Syst. Evol. Microbiol.">
        <title>Complete genome sequence of Corynebacterium casei LMG S-19264T (=DSM 44701T), isolated from a smear-ripened cheese.</title>
        <authorList>
            <consortium name="US DOE Joint Genome Institute (JGI-PGF)"/>
            <person name="Walter F."/>
            <person name="Albersmeier A."/>
            <person name="Kalinowski J."/>
            <person name="Ruckert C."/>
        </authorList>
    </citation>
    <scope>NUCLEOTIDE SEQUENCE</scope>
    <source>
        <strain evidence="12">KCTC 12870</strain>
    </source>
</reference>
<evidence type="ECO:0000256" key="2">
    <source>
        <dbReference type="ARBA" id="ARBA00011738"/>
    </source>
</evidence>
<dbReference type="GO" id="GO:0009146">
    <property type="term" value="P:purine nucleoside triphosphate catabolic process"/>
    <property type="evidence" value="ECO:0007669"/>
    <property type="project" value="UniProtKB-UniRule"/>
</dbReference>
<dbReference type="EMBL" id="BMXG01000027">
    <property type="protein sequence ID" value="GHC12090.1"/>
    <property type="molecule type" value="Genomic_DNA"/>
</dbReference>
<dbReference type="GO" id="GO:0000166">
    <property type="term" value="F:nucleotide binding"/>
    <property type="evidence" value="ECO:0007669"/>
    <property type="project" value="UniProtKB-KW"/>
</dbReference>
<feature type="binding site" evidence="10">
    <location>
        <position position="77"/>
    </location>
    <ligand>
        <name>substrate</name>
    </ligand>
</feature>
<feature type="binding site" evidence="10">
    <location>
        <position position="76"/>
    </location>
    <ligand>
        <name>Mg(2+)</name>
        <dbReference type="ChEBI" id="CHEBI:18420"/>
    </ligand>
</feature>